<dbReference type="EMBL" id="CP027860">
    <property type="protein sequence ID" value="AVP96204.1"/>
    <property type="molecule type" value="Genomic_DNA"/>
</dbReference>
<evidence type="ECO:0000313" key="1">
    <source>
        <dbReference type="EMBL" id="AVP96204.1"/>
    </source>
</evidence>
<organism evidence="1 2">
    <name type="scientific">Ahniella affigens</name>
    <dbReference type="NCBI Taxonomy" id="2021234"/>
    <lineage>
        <taxon>Bacteria</taxon>
        <taxon>Pseudomonadati</taxon>
        <taxon>Pseudomonadota</taxon>
        <taxon>Gammaproteobacteria</taxon>
        <taxon>Lysobacterales</taxon>
        <taxon>Rhodanobacteraceae</taxon>
        <taxon>Ahniella</taxon>
    </lineage>
</organism>
<evidence type="ECO:0000313" key="2">
    <source>
        <dbReference type="Proteomes" id="UP000241074"/>
    </source>
</evidence>
<proteinExistence type="predicted"/>
<dbReference type="RefSeq" id="WP_106890133.1">
    <property type="nucleotide sequence ID" value="NZ_CP027860.1"/>
</dbReference>
<accession>A0A2P1PMX1</accession>
<dbReference type="InterPro" id="IPR013467">
    <property type="entry name" value="HNH78-like"/>
</dbReference>
<dbReference type="InterPro" id="IPR053575">
    <property type="entry name" value="Retron_Ec78_HNH_endo"/>
</dbReference>
<dbReference type="NCBIfam" id="NF041761">
    <property type="entry name" value="PtuB"/>
    <property type="match status" value="1"/>
</dbReference>
<name>A0A2P1PMX1_9GAMM</name>
<protein>
    <submittedName>
        <fullName evidence="1">TIGR02646 family protein</fullName>
    </submittedName>
</protein>
<reference evidence="1 2" key="2">
    <citation type="submission" date="2018-03" db="EMBL/GenBank/DDBJ databases">
        <authorList>
            <person name="Keele B.F."/>
        </authorList>
    </citation>
    <scope>NUCLEOTIDE SEQUENCE [LARGE SCALE GENOMIC DNA]</scope>
    <source>
        <strain evidence="1 2">D13</strain>
    </source>
</reference>
<dbReference type="Gene3D" id="1.10.30.50">
    <property type="match status" value="1"/>
</dbReference>
<dbReference type="AlphaFoldDB" id="A0A2P1PMX1"/>
<reference evidence="1 2" key="1">
    <citation type="submission" date="2018-03" db="EMBL/GenBank/DDBJ databases">
        <title>Ahniella affigens gen. nov., sp. nov., a gammaproteobacterium isolated from sandy soil near a stream.</title>
        <authorList>
            <person name="Ko Y."/>
            <person name="Kim J.-H."/>
        </authorList>
    </citation>
    <scope>NUCLEOTIDE SEQUENCE [LARGE SCALE GENOMIC DNA]</scope>
    <source>
        <strain evidence="1 2">D13</strain>
    </source>
</reference>
<keyword evidence="2" id="KW-1185">Reference proteome</keyword>
<dbReference type="NCBIfam" id="TIGR02646">
    <property type="entry name" value="retron system putative HNH endonuclease"/>
    <property type="match status" value="1"/>
</dbReference>
<dbReference type="OrthoDB" id="4427988at2"/>
<dbReference type="KEGG" id="xba:C7S18_02905"/>
<gene>
    <name evidence="1" type="ORF">C7S18_02905</name>
</gene>
<dbReference type="Proteomes" id="UP000241074">
    <property type="component" value="Chromosome"/>
</dbReference>
<sequence>MHKLNRGPAPACLRHYQADIHQWSKGVPTCAEKSDIWACLDVMQRGRCAYCEAELAHTDKHIEHFRQRSRYPAGTFDWSNLFGSCNRSDSCGRHKDSCGQYNHADLVKPDQDDPDDYFVFVSDGTIAPRKGLSPSDSVRAHETLRVMNLDAAHGALRHMRRQAAIGYLQTAEEFQQFANAFDESEWRSMLDEELAAIANLPFVTTIRHALLGIRPS</sequence>